<dbReference type="InterPro" id="IPR002731">
    <property type="entry name" value="ATPase_BadF"/>
</dbReference>
<reference evidence="3" key="1">
    <citation type="journal article" date="2019" name="Int. J. Syst. Evol. Microbiol.">
        <title>The Global Catalogue of Microorganisms (GCM) 10K type strain sequencing project: providing services to taxonomists for standard genome sequencing and annotation.</title>
        <authorList>
            <consortium name="The Broad Institute Genomics Platform"/>
            <consortium name="The Broad Institute Genome Sequencing Center for Infectious Disease"/>
            <person name="Wu L."/>
            <person name="Ma J."/>
        </authorList>
    </citation>
    <scope>NUCLEOTIDE SEQUENCE [LARGE SCALE GENOMIC DNA]</scope>
    <source>
        <strain evidence="3">TBRC 7912</strain>
    </source>
</reference>
<dbReference type="Pfam" id="PF01869">
    <property type="entry name" value="BcrAD_BadFG"/>
    <property type="match status" value="1"/>
</dbReference>
<dbReference type="RefSeq" id="WP_352008804.1">
    <property type="nucleotide sequence ID" value="NZ_JBHSBC010000014.1"/>
</dbReference>
<evidence type="ECO:0000259" key="1">
    <source>
        <dbReference type="Pfam" id="PF01869"/>
    </source>
</evidence>
<dbReference type="PANTHER" id="PTHR43190">
    <property type="entry name" value="N-ACETYL-D-GLUCOSAMINE KINASE"/>
    <property type="match status" value="1"/>
</dbReference>
<name>A0ABV8F2W4_9ACTN</name>
<accession>A0ABV8F2W4</accession>
<dbReference type="InterPro" id="IPR043129">
    <property type="entry name" value="ATPase_NBD"/>
</dbReference>
<protein>
    <submittedName>
        <fullName evidence="2">N-acetylglucosamine kinase</fullName>
    </submittedName>
</protein>
<proteinExistence type="predicted"/>
<dbReference type="SUPFAM" id="SSF53067">
    <property type="entry name" value="Actin-like ATPase domain"/>
    <property type="match status" value="2"/>
</dbReference>
<feature type="domain" description="ATPase BadF/BadG/BcrA/BcrD type" evidence="1">
    <location>
        <begin position="5"/>
        <end position="263"/>
    </location>
</feature>
<comment type="caution">
    <text evidence="2">The sequence shown here is derived from an EMBL/GenBank/DDBJ whole genome shotgun (WGS) entry which is preliminary data.</text>
</comment>
<evidence type="ECO:0000313" key="3">
    <source>
        <dbReference type="Proteomes" id="UP001595698"/>
    </source>
</evidence>
<dbReference type="InterPro" id="IPR052519">
    <property type="entry name" value="Euk-type_GlcNAc_Kinase"/>
</dbReference>
<dbReference type="Proteomes" id="UP001595698">
    <property type="component" value="Unassembled WGS sequence"/>
</dbReference>
<gene>
    <name evidence="2" type="ORF">ACFOYY_17080</name>
</gene>
<evidence type="ECO:0000313" key="2">
    <source>
        <dbReference type="EMBL" id="MFC3981858.1"/>
    </source>
</evidence>
<organism evidence="2 3">
    <name type="scientific">Streptosporangium jomthongense</name>
    <dbReference type="NCBI Taxonomy" id="1193683"/>
    <lineage>
        <taxon>Bacteria</taxon>
        <taxon>Bacillati</taxon>
        <taxon>Actinomycetota</taxon>
        <taxon>Actinomycetes</taxon>
        <taxon>Streptosporangiales</taxon>
        <taxon>Streptosporangiaceae</taxon>
        <taxon>Streptosporangium</taxon>
    </lineage>
</organism>
<keyword evidence="3" id="KW-1185">Reference proteome</keyword>
<dbReference type="Gene3D" id="3.30.420.40">
    <property type="match status" value="2"/>
</dbReference>
<dbReference type="PANTHER" id="PTHR43190:SF3">
    <property type="entry name" value="N-ACETYL-D-GLUCOSAMINE KINASE"/>
    <property type="match status" value="1"/>
</dbReference>
<dbReference type="EMBL" id="JBHSBC010000014">
    <property type="protein sequence ID" value="MFC3981858.1"/>
    <property type="molecule type" value="Genomic_DNA"/>
</dbReference>
<dbReference type="GO" id="GO:0016301">
    <property type="term" value="F:kinase activity"/>
    <property type="evidence" value="ECO:0007669"/>
    <property type="project" value="UniProtKB-KW"/>
</dbReference>
<dbReference type="CDD" id="cd24007">
    <property type="entry name" value="ASKHA_NBD_eukNAGK-like"/>
    <property type="match status" value="1"/>
</dbReference>
<sequence>MDLVLGIDAGGTSSRCAVRTLHGDPVGYGRSGGGNPTAHGAAVARSNLASAVRQALGAHDPASVRAAVAGVAGSSASPDDLTELWAALGLGVSPRVVGDVEIAFSAGTAAPSGTVLISGTGAIAAHLADRSVTAVSDGYGWLLGDTGSGFWLGRQAVGSVLDTLRHGVPPYGTLAETVVERLLGAVGTPPGPDRVNEVIRAVHARAPLALAELAPLVTAAAQAGDTTATNLITRAAVHLVETVAKVRAPGDTGPIVLAGSLLTGNGPLGHAVRDRLTRRWNAPVTTAGDAACAAAWLAARDLVPDPDALHARIMRA</sequence>
<keyword evidence="2" id="KW-0418">Kinase</keyword>
<keyword evidence="2" id="KW-0808">Transferase</keyword>